<evidence type="ECO:0000313" key="1">
    <source>
        <dbReference type="EMBL" id="JAD38790.1"/>
    </source>
</evidence>
<organism evidence="1">
    <name type="scientific">Arundo donax</name>
    <name type="common">Giant reed</name>
    <name type="synonym">Donax arundinaceus</name>
    <dbReference type="NCBI Taxonomy" id="35708"/>
    <lineage>
        <taxon>Eukaryota</taxon>
        <taxon>Viridiplantae</taxon>
        <taxon>Streptophyta</taxon>
        <taxon>Embryophyta</taxon>
        <taxon>Tracheophyta</taxon>
        <taxon>Spermatophyta</taxon>
        <taxon>Magnoliopsida</taxon>
        <taxon>Liliopsida</taxon>
        <taxon>Poales</taxon>
        <taxon>Poaceae</taxon>
        <taxon>PACMAD clade</taxon>
        <taxon>Arundinoideae</taxon>
        <taxon>Arundineae</taxon>
        <taxon>Arundo</taxon>
    </lineage>
</organism>
<name>A0A0A8ZPW0_ARUDO</name>
<dbReference type="EMBL" id="GBRH01259105">
    <property type="protein sequence ID" value="JAD38790.1"/>
    <property type="molecule type" value="Transcribed_RNA"/>
</dbReference>
<accession>A0A0A8ZPW0</accession>
<proteinExistence type="predicted"/>
<protein>
    <submittedName>
        <fullName evidence="1">Uncharacterized protein</fullName>
    </submittedName>
</protein>
<sequence>MVENILARTVNKLKFPPQRRSTLKKQILVVREILMQVLTLHLAYCIHLKIAVTLERATRKLRS</sequence>
<reference evidence="1" key="1">
    <citation type="submission" date="2014-09" db="EMBL/GenBank/DDBJ databases">
        <authorList>
            <person name="Magalhaes I.L.F."/>
            <person name="Oliveira U."/>
            <person name="Santos F.R."/>
            <person name="Vidigal T.H.D.A."/>
            <person name="Brescovit A.D."/>
            <person name="Santos A.J."/>
        </authorList>
    </citation>
    <scope>NUCLEOTIDE SEQUENCE</scope>
    <source>
        <tissue evidence="1">Shoot tissue taken approximately 20 cm above the soil surface</tissue>
    </source>
</reference>
<reference evidence="1" key="2">
    <citation type="journal article" date="2015" name="Data Brief">
        <title>Shoot transcriptome of the giant reed, Arundo donax.</title>
        <authorList>
            <person name="Barrero R.A."/>
            <person name="Guerrero F.D."/>
            <person name="Moolhuijzen P."/>
            <person name="Goolsby J.A."/>
            <person name="Tidwell J."/>
            <person name="Bellgard S.E."/>
            <person name="Bellgard M.I."/>
        </authorList>
    </citation>
    <scope>NUCLEOTIDE SEQUENCE</scope>
    <source>
        <tissue evidence="1">Shoot tissue taken approximately 20 cm above the soil surface</tissue>
    </source>
</reference>
<dbReference type="AlphaFoldDB" id="A0A0A8ZPW0"/>